<accession>V5FNS1</accession>
<gene>
    <name evidence="4" type="ORF">PVAR5_2205</name>
</gene>
<dbReference type="PANTHER" id="PTHR33119:SF1">
    <property type="entry name" value="FE2OG DIOXYGENASE DOMAIN-CONTAINING PROTEIN"/>
    <property type="match status" value="1"/>
</dbReference>
<proteinExistence type="predicted"/>
<dbReference type="Pfam" id="PF21666">
    <property type="entry name" value="DUF4246_N"/>
    <property type="match status" value="1"/>
</dbReference>
<dbReference type="OrthoDB" id="415532at2759"/>
<evidence type="ECO:0000256" key="1">
    <source>
        <dbReference type="SAM" id="MobiDB-lite"/>
    </source>
</evidence>
<dbReference type="InterPro" id="IPR049207">
    <property type="entry name" value="DUF4246_N"/>
</dbReference>
<feature type="region of interest" description="Disordered" evidence="1">
    <location>
        <begin position="1"/>
        <end position="24"/>
    </location>
</feature>
<name>V5FNS1_BYSSN</name>
<dbReference type="HOGENOM" id="CLU_012066_2_0_1"/>
<dbReference type="EMBL" id="BAUL01000061">
    <property type="protein sequence ID" value="GAD93593.1"/>
    <property type="molecule type" value="Genomic_DNA"/>
</dbReference>
<organism evidence="4 5">
    <name type="scientific">Byssochlamys spectabilis (strain No. 5 / NBRC 109023)</name>
    <name type="common">Paecilomyces variotii</name>
    <dbReference type="NCBI Taxonomy" id="1356009"/>
    <lineage>
        <taxon>Eukaryota</taxon>
        <taxon>Fungi</taxon>
        <taxon>Dikarya</taxon>
        <taxon>Ascomycota</taxon>
        <taxon>Pezizomycotina</taxon>
        <taxon>Eurotiomycetes</taxon>
        <taxon>Eurotiomycetidae</taxon>
        <taxon>Eurotiales</taxon>
        <taxon>Thermoascaceae</taxon>
        <taxon>Paecilomyces</taxon>
    </lineage>
</organism>
<dbReference type="InterPro" id="IPR049192">
    <property type="entry name" value="DUF4246_C"/>
</dbReference>
<keyword evidence="5" id="KW-1185">Reference proteome</keyword>
<reference evidence="5" key="1">
    <citation type="journal article" date="2014" name="Genome Announc.">
        <title>Draft genome sequence of the formaldehyde-resistant fungus Byssochlamys spectabilis No. 5 (anamorph Paecilomyces variotii No. 5) (NBRC109023).</title>
        <authorList>
            <person name="Oka T."/>
            <person name="Ekino K."/>
            <person name="Fukuda K."/>
            <person name="Nomura Y."/>
        </authorList>
    </citation>
    <scope>NUCLEOTIDE SEQUENCE [LARGE SCALE GENOMIC DNA]</scope>
    <source>
        <strain evidence="5">No. 5 / NBRC 109023</strain>
    </source>
</reference>
<sequence>MAYHSITTHPAGPGAAESGKPLIPGRIPPEKYTRFHLPGFTLPLDWKPYGLRTQHEYKDGNSTFSLLGPEGYGEYLFPTALDHEDHDSGYASQDMITLRERTMLEMMNHITDKPNWDEKVFDEEIVGRWREEAARSRDVTDRMMDYVVAELRHKVKEFHETGIVPVYDCGVVKSDSVVTESTRLALKAAVRPLEDAPEKDYHPGSDEKVLDLVHPSLFPLVYGRSRILRDEVIDVDNCLSHIGRGEVLPVPEYDTAPRRESWRWRSALIEKPYSDKFQWLPCDVELTGESDCKITSYINNLHPVKHKELYPIIENVIARAIPLWNLTLTPLDRHLRYKARHRRITYDEAEYEEFPEDERPQQGENEPDEDFWTRSDQWEHDNRRVILPEPDEFVPHECPKVDIRKLAKDRGLQVIVKLANIELTPEKPEYGGGSWHVEGQMNEHICATALYYYDSENITKSRLAFRQECSDDAQDISYGQDHHEWLEEVFGCEQHGPQVQEVGDVVCRQGRLLTFPNILQHRVSPFKLENPTKPGHRKILALFLVDPHIRVISTANIPPQRRDWWEEEFLQQNPLQRLPAELTMDVIGLLDFPLSMEEAKELRLELMDERRAFVDEQTGMFHSNTFSLCEH</sequence>
<evidence type="ECO:0000313" key="4">
    <source>
        <dbReference type="EMBL" id="GAD93593.1"/>
    </source>
</evidence>
<evidence type="ECO:0000313" key="5">
    <source>
        <dbReference type="Proteomes" id="UP000018001"/>
    </source>
</evidence>
<dbReference type="Proteomes" id="UP000018001">
    <property type="component" value="Unassembled WGS sequence"/>
</dbReference>
<feature type="region of interest" description="Disordered" evidence="1">
    <location>
        <begin position="349"/>
        <end position="371"/>
    </location>
</feature>
<dbReference type="InParanoid" id="V5FNS1"/>
<dbReference type="PANTHER" id="PTHR33119">
    <property type="entry name" value="IFI3P"/>
    <property type="match status" value="1"/>
</dbReference>
<evidence type="ECO:0000259" key="2">
    <source>
        <dbReference type="Pfam" id="PF14033"/>
    </source>
</evidence>
<feature type="domain" description="DUF4246" evidence="2">
    <location>
        <begin position="142"/>
        <end position="568"/>
    </location>
</feature>
<dbReference type="InterPro" id="IPR025340">
    <property type="entry name" value="DUF4246"/>
</dbReference>
<evidence type="ECO:0000259" key="3">
    <source>
        <dbReference type="Pfam" id="PF21666"/>
    </source>
</evidence>
<protein>
    <submittedName>
        <fullName evidence="4">Uncharacterized protein</fullName>
    </submittedName>
</protein>
<dbReference type="AlphaFoldDB" id="V5FNS1"/>
<dbReference type="Pfam" id="PF14033">
    <property type="entry name" value="DUF4246"/>
    <property type="match status" value="1"/>
</dbReference>
<dbReference type="eggNOG" id="ENOG502QQIE">
    <property type="taxonomic scope" value="Eukaryota"/>
</dbReference>
<comment type="caution">
    <text evidence="4">The sequence shown here is derived from an EMBL/GenBank/DDBJ whole genome shotgun (WGS) entry which is preliminary data.</text>
</comment>
<feature type="domain" description="DUF4246" evidence="3">
    <location>
        <begin position="37"/>
        <end position="132"/>
    </location>
</feature>